<feature type="compositionally biased region" description="Low complexity" evidence="1">
    <location>
        <begin position="57"/>
        <end position="68"/>
    </location>
</feature>
<organism evidence="4 5">
    <name type="scientific">Lacticaseibacillus mingshuiensis</name>
    <dbReference type="NCBI Taxonomy" id="2799574"/>
    <lineage>
        <taxon>Bacteria</taxon>
        <taxon>Bacillati</taxon>
        <taxon>Bacillota</taxon>
        <taxon>Bacilli</taxon>
        <taxon>Lactobacillales</taxon>
        <taxon>Lactobacillaceae</taxon>
        <taxon>Lacticaseibacillus</taxon>
    </lineage>
</organism>
<keyword evidence="5" id="KW-1185">Reference proteome</keyword>
<dbReference type="Pfam" id="PF13731">
    <property type="entry name" value="WxL"/>
    <property type="match status" value="1"/>
</dbReference>
<proteinExistence type="predicted"/>
<feature type="region of interest" description="Disordered" evidence="1">
    <location>
        <begin position="48"/>
        <end position="77"/>
    </location>
</feature>
<sequence length="271" mass="27961">MKKTTLAMTLFSAAILGAGFASNTVFAADEAQTPQTHQYTGEAYVSFSKTTSTGPIDPSDPNNSDPSNGTSDPGVNGLSLDAIPKVLNFGNHDAVQANQAGQSYTLLASAATTETENDAKEGAKTIDGTYAPKTTDASGLIDTQVTNVDAKVTSWTLNAQLSDFVHEDGSTKLAGASIDFGAGTFQTLGTTTADDGTSSLAWLPDSTGVAAFNLPAGDADGVNYYTSSVATGTTQQVWNTDDVKLNTLAPVSMGQYKATITWTLTSTPDGE</sequence>
<feature type="chain" id="PRO_5047541388" evidence="2">
    <location>
        <begin position="28"/>
        <end position="271"/>
    </location>
</feature>
<dbReference type="RefSeq" id="WP_203626301.1">
    <property type="nucleotide sequence ID" value="NZ_BOLQ01000003.1"/>
</dbReference>
<dbReference type="InterPro" id="IPR027994">
    <property type="entry name" value="WxL_dom"/>
</dbReference>
<evidence type="ECO:0000256" key="1">
    <source>
        <dbReference type="SAM" id="MobiDB-lite"/>
    </source>
</evidence>
<evidence type="ECO:0000313" key="4">
    <source>
        <dbReference type="EMBL" id="MFD1429377.1"/>
    </source>
</evidence>
<accession>A0ABW4CGF0</accession>
<feature type="domain" description="WxL" evidence="3">
    <location>
        <begin position="36"/>
        <end position="268"/>
    </location>
</feature>
<name>A0ABW4CGF0_9LACO</name>
<evidence type="ECO:0000259" key="3">
    <source>
        <dbReference type="Pfam" id="PF13731"/>
    </source>
</evidence>
<dbReference type="Proteomes" id="UP001597196">
    <property type="component" value="Unassembled WGS sequence"/>
</dbReference>
<dbReference type="EMBL" id="JBHTOC010000004">
    <property type="protein sequence ID" value="MFD1429377.1"/>
    <property type="molecule type" value="Genomic_DNA"/>
</dbReference>
<reference evidence="5" key="1">
    <citation type="journal article" date="2019" name="Int. J. Syst. Evol. Microbiol.">
        <title>The Global Catalogue of Microorganisms (GCM) 10K type strain sequencing project: providing services to taxonomists for standard genome sequencing and annotation.</title>
        <authorList>
            <consortium name="The Broad Institute Genomics Platform"/>
            <consortium name="The Broad Institute Genome Sequencing Center for Infectious Disease"/>
            <person name="Wu L."/>
            <person name="Ma J."/>
        </authorList>
    </citation>
    <scope>NUCLEOTIDE SEQUENCE [LARGE SCALE GENOMIC DNA]</scope>
    <source>
        <strain evidence="5">CCM 8980</strain>
    </source>
</reference>
<protein>
    <submittedName>
        <fullName evidence="4">WxL domain-containing protein</fullName>
    </submittedName>
</protein>
<feature type="signal peptide" evidence="2">
    <location>
        <begin position="1"/>
        <end position="27"/>
    </location>
</feature>
<keyword evidence="2" id="KW-0732">Signal</keyword>
<gene>
    <name evidence="4" type="ORF">ACFQ4P_03820</name>
</gene>
<evidence type="ECO:0000313" key="5">
    <source>
        <dbReference type="Proteomes" id="UP001597196"/>
    </source>
</evidence>
<comment type="caution">
    <text evidence="4">The sequence shown here is derived from an EMBL/GenBank/DDBJ whole genome shotgun (WGS) entry which is preliminary data.</text>
</comment>
<evidence type="ECO:0000256" key="2">
    <source>
        <dbReference type="SAM" id="SignalP"/>
    </source>
</evidence>